<feature type="region of interest" description="Disordered" evidence="1">
    <location>
        <begin position="1"/>
        <end position="58"/>
    </location>
</feature>
<organism evidence="2 3">
    <name type="scientific">Actinorugispora endophytica</name>
    <dbReference type="NCBI Taxonomy" id="1605990"/>
    <lineage>
        <taxon>Bacteria</taxon>
        <taxon>Bacillati</taxon>
        <taxon>Actinomycetota</taxon>
        <taxon>Actinomycetes</taxon>
        <taxon>Streptosporangiales</taxon>
        <taxon>Nocardiopsidaceae</taxon>
        <taxon>Actinorugispora</taxon>
    </lineage>
</organism>
<evidence type="ECO:0000256" key="1">
    <source>
        <dbReference type="SAM" id="MobiDB-lite"/>
    </source>
</evidence>
<dbReference type="Proteomes" id="UP000295281">
    <property type="component" value="Unassembled WGS sequence"/>
</dbReference>
<name>A0A4R6UVU8_9ACTN</name>
<sequence>MKSLDDGQSPADDGPTPAPGKPSRRRRLSVALVTPAEDVTDEGFGAPELLPKDAPEAP</sequence>
<gene>
    <name evidence="2" type="ORF">EV190_11417</name>
</gene>
<dbReference type="RefSeq" id="WP_166655475.1">
    <property type="nucleotide sequence ID" value="NZ_SNYN01000014.1"/>
</dbReference>
<protein>
    <submittedName>
        <fullName evidence="2">Uncharacterized protein</fullName>
    </submittedName>
</protein>
<keyword evidence="3" id="KW-1185">Reference proteome</keyword>
<reference evidence="2 3" key="1">
    <citation type="submission" date="2019-03" db="EMBL/GenBank/DDBJ databases">
        <title>Genomic Encyclopedia of Type Strains, Phase IV (KMG-IV): sequencing the most valuable type-strain genomes for metagenomic binning, comparative biology and taxonomic classification.</title>
        <authorList>
            <person name="Goeker M."/>
        </authorList>
    </citation>
    <scope>NUCLEOTIDE SEQUENCE [LARGE SCALE GENOMIC DNA]</scope>
    <source>
        <strain evidence="2 3">DSM 46770</strain>
    </source>
</reference>
<proteinExistence type="predicted"/>
<dbReference type="AlphaFoldDB" id="A0A4R6UVU8"/>
<accession>A0A4R6UVU8</accession>
<evidence type="ECO:0000313" key="3">
    <source>
        <dbReference type="Proteomes" id="UP000295281"/>
    </source>
</evidence>
<dbReference type="EMBL" id="SNYN01000014">
    <property type="protein sequence ID" value="TDQ49973.1"/>
    <property type="molecule type" value="Genomic_DNA"/>
</dbReference>
<evidence type="ECO:0000313" key="2">
    <source>
        <dbReference type="EMBL" id="TDQ49973.1"/>
    </source>
</evidence>
<comment type="caution">
    <text evidence="2">The sequence shown here is derived from an EMBL/GenBank/DDBJ whole genome shotgun (WGS) entry which is preliminary data.</text>
</comment>